<evidence type="ECO:0000259" key="1">
    <source>
        <dbReference type="Pfam" id="PF14687"/>
    </source>
</evidence>
<organism evidence="3 4">
    <name type="scientific">Ceratopteris richardii</name>
    <name type="common">Triangle waterfern</name>
    <dbReference type="NCBI Taxonomy" id="49495"/>
    <lineage>
        <taxon>Eukaryota</taxon>
        <taxon>Viridiplantae</taxon>
        <taxon>Streptophyta</taxon>
        <taxon>Embryophyta</taxon>
        <taxon>Tracheophyta</taxon>
        <taxon>Polypodiopsida</taxon>
        <taxon>Polypodiidae</taxon>
        <taxon>Polypodiales</taxon>
        <taxon>Pteridineae</taxon>
        <taxon>Pteridaceae</taxon>
        <taxon>Parkerioideae</taxon>
        <taxon>Ceratopteris</taxon>
    </lineage>
</organism>
<evidence type="ECO:0008006" key="5">
    <source>
        <dbReference type="Google" id="ProtNLM"/>
    </source>
</evidence>
<sequence length="497" mass="56999">MRRWLRSQPLWKRWRIALQPDTPAFVRVPCAGFCSERDARAPTSLKSHLRLLFKLIHPDLFHNQPVEQAVNQNSFQLLQEYLNAAKGGGSNRHLPYHFVFFIRHDAEAESLRKVEISLPPPQARYLDEKWTAADLLPSTRKALARLFNSCGLPGFDIGGLASDEELVCLSDLFEQASEILRKNEASAVDHDRRLAGAKNALRLGRGIRVAFRPPLSELSGKNQVESLEKLATSLDRAQDVNLKGHNLLIGDCYGVDALGNIWLRYEDAYQAWSHYLNNVDLSKAIANRRRAAERQVLEHKAARSMEVEMVFTHDALGIQPEYIHFLNSTIKDAIYHGAVGQGKFSQLPLRITCPDKELNSDDVHSANRDETTYMKVDQNFGYIAVPVWENLLDIYKYIECRGNEALEIREKLKNTEKHVEQVKLLVRRKLRLRELVFDRKLTTDMCLTACSRLIQFAPDLEKYMEGLAICISDEHRLPVEGTKSYLHLKWNFRPSEF</sequence>
<evidence type="ECO:0000313" key="4">
    <source>
        <dbReference type="Proteomes" id="UP000825935"/>
    </source>
</evidence>
<dbReference type="GO" id="GO:0005739">
    <property type="term" value="C:mitochondrion"/>
    <property type="evidence" value="ECO:0007669"/>
    <property type="project" value="TreeGrafter"/>
</dbReference>
<dbReference type="InterPro" id="IPR027986">
    <property type="entry name" value="TCAIM"/>
</dbReference>
<keyword evidence="4" id="KW-1185">Reference proteome</keyword>
<feature type="domain" description="DUF4460" evidence="1">
    <location>
        <begin position="43"/>
        <end position="150"/>
    </location>
</feature>
<dbReference type="AlphaFoldDB" id="A0A8T2U587"/>
<dbReference type="EMBL" id="CM035414">
    <property type="protein sequence ID" value="KAH7429066.1"/>
    <property type="molecule type" value="Genomic_DNA"/>
</dbReference>
<dbReference type="OrthoDB" id="1888383at2759"/>
<feature type="domain" description="DUF4461" evidence="2">
    <location>
        <begin position="177"/>
        <end position="482"/>
    </location>
</feature>
<accession>A0A8T2U587</accession>
<dbReference type="OMA" id="IEMIFTH"/>
<gene>
    <name evidence="3" type="ORF">KP509_09G029100</name>
</gene>
<dbReference type="InterPro" id="IPR027989">
    <property type="entry name" value="DUF4461"/>
</dbReference>
<dbReference type="Proteomes" id="UP000825935">
    <property type="component" value="Chromosome 9"/>
</dbReference>
<reference evidence="3" key="1">
    <citation type="submission" date="2021-08" db="EMBL/GenBank/DDBJ databases">
        <title>WGS assembly of Ceratopteris richardii.</title>
        <authorList>
            <person name="Marchant D.B."/>
            <person name="Chen G."/>
            <person name="Jenkins J."/>
            <person name="Shu S."/>
            <person name="Leebens-Mack J."/>
            <person name="Grimwood J."/>
            <person name="Schmutz J."/>
            <person name="Soltis P."/>
            <person name="Soltis D."/>
            <person name="Chen Z.-H."/>
        </authorList>
    </citation>
    <scope>NUCLEOTIDE SEQUENCE</scope>
    <source>
        <strain evidence="3">Whitten #5841</strain>
        <tissue evidence="3">Leaf</tissue>
    </source>
</reference>
<comment type="caution">
    <text evidence="3">The sequence shown here is derived from an EMBL/GenBank/DDBJ whole genome shotgun (WGS) entry which is preliminary data.</text>
</comment>
<dbReference type="PANTHER" id="PTHR31596:SF1">
    <property type="entry name" value="T-CELL ACTIVATION INHIBITOR, MITOCHONDRIAL"/>
    <property type="match status" value="1"/>
</dbReference>
<name>A0A8T2U587_CERRI</name>
<dbReference type="Pfam" id="PF14688">
    <property type="entry name" value="DUF4461"/>
    <property type="match status" value="1"/>
</dbReference>
<protein>
    <recommendedName>
        <fullName evidence="5">DUF4460 domain-containing protein</fullName>
    </recommendedName>
</protein>
<evidence type="ECO:0000259" key="2">
    <source>
        <dbReference type="Pfam" id="PF14688"/>
    </source>
</evidence>
<dbReference type="PANTHER" id="PTHR31596">
    <property type="entry name" value="T-CELL ACTIVATION INHIBITOR, MITOCHONDRIAL"/>
    <property type="match status" value="1"/>
</dbReference>
<evidence type="ECO:0000313" key="3">
    <source>
        <dbReference type="EMBL" id="KAH7429066.1"/>
    </source>
</evidence>
<dbReference type="Pfam" id="PF14687">
    <property type="entry name" value="DUF4460"/>
    <property type="match status" value="1"/>
</dbReference>
<proteinExistence type="predicted"/>
<dbReference type="InterPro" id="IPR028031">
    <property type="entry name" value="DUF4460"/>
</dbReference>